<evidence type="ECO:0000256" key="1">
    <source>
        <dbReference type="SAM" id="Phobius"/>
    </source>
</evidence>
<keyword evidence="3" id="KW-1185">Reference proteome</keyword>
<dbReference type="Proteomes" id="UP000549765">
    <property type="component" value="Unassembled WGS sequence"/>
</dbReference>
<dbReference type="AlphaFoldDB" id="A0A7X6N378"/>
<dbReference type="EMBL" id="JAAXPN010000012">
    <property type="protein sequence ID" value="NKZ24946.1"/>
    <property type="molecule type" value="Genomic_DNA"/>
</dbReference>
<feature type="transmembrane region" description="Helical" evidence="1">
    <location>
        <begin position="37"/>
        <end position="55"/>
    </location>
</feature>
<name>A0A7X6N378_9LACO</name>
<gene>
    <name evidence="2" type="ORF">HF964_09115</name>
</gene>
<keyword evidence="1" id="KW-1133">Transmembrane helix</keyword>
<dbReference type="RefSeq" id="WP_168722741.1">
    <property type="nucleotide sequence ID" value="NZ_JAAXPN010000012.1"/>
</dbReference>
<evidence type="ECO:0008006" key="4">
    <source>
        <dbReference type="Google" id="ProtNLM"/>
    </source>
</evidence>
<evidence type="ECO:0000313" key="3">
    <source>
        <dbReference type="Proteomes" id="UP000549765"/>
    </source>
</evidence>
<evidence type="ECO:0000313" key="2">
    <source>
        <dbReference type="EMBL" id="NKZ24946.1"/>
    </source>
</evidence>
<accession>A0A7X6N378</accession>
<feature type="transmembrane region" description="Helical" evidence="1">
    <location>
        <begin position="12"/>
        <end position="31"/>
    </location>
</feature>
<keyword evidence="1" id="KW-0472">Membrane</keyword>
<reference evidence="2 3" key="1">
    <citation type="submission" date="2020-04" db="EMBL/GenBank/DDBJ databases">
        <title>MicrobeNet Type strains.</title>
        <authorList>
            <person name="Nicholson A.C."/>
        </authorList>
    </citation>
    <scope>NUCLEOTIDE SEQUENCE [LARGE SCALE GENOMIC DNA]</scope>
    <source>
        <strain evidence="2 3">CCUG 61472</strain>
    </source>
</reference>
<proteinExistence type="predicted"/>
<protein>
    <recommendedName>
        <fullName evidence="4">DUF1056 family protein</fullName>
    </recommendedName>
</protein>
<organism evidence="2 3">
    <name type="scientific">Periweissella fabalis</name>
    <dbReference type="NCBI Taxonomy" id="1070421"/>
    <lineage>
        <taxon>Bacteria</taxon>
        <taxon>Bacillati</taxon>
        <taxon>Bacillota</taxon>
        <taxon>Bacilli</taxon>
        <taxon>Lactobacillales</taxon>
        <taxon>Lactobacillaceae</taxon>
        <taxon>Periweissella</taxon>
    </lineage>
</organism>
<sequence>MNKLDILNKQILSILPMILFLAGLVALVVAGWLFNTIIGLIVLGICLIFVGYIVSPQGGVK</sequence>
<comment type="caution">
    <text evidence="2">The sequence shown here is derived from an EMBL/GenBank/DDBJ whole genome shotgun (WGS) entry which is preliminary data.</text>
</comment>
<keyword evidence="1" id="KW-0812">Transmembrane</keyword>